<reference evidence="3" key="1">
    <citation type="submission" date="2016-11" db="EMBL/GenBank/DDBJ databases">
        <authorList>
            <person name="Varghese N."/>
            <person name="Submissions S."/>
        </authorList>
    </citation>
    <scope>NUCLEOTIDE SEQUENCE [LARGE SCALE GENOMIC DNA]</scope>
    <source>
        <strain evidence="3">CGMCC 1.8995</strain>
    </source>
</reference>
<accession>A0A1M5SZP0</accession>
<feature type="transmembrane region" description="Helical" evidence="1">
    <location>
        <begin position="74"/>
        <end position="98"/>
    </location>
</feature>
<feature type="transmembrane region" description="Helical" evidence="1">
    <location>
        <begin position="160"/>
        <end position="182"/>
    </location>
</feature>
<sequence length="212" mass="24185">MLDFIIGVLGSIIGNFLTDLTKSVMNWDKLFGANKLQPVHLAVPEQVPEIDREKYARRMLNQARAESFKWSFNMVTWSMLMLFTSAMLPILLSSNLGASIDLQSTRLSWLPLEQISPISLSICYAAIAFIPVFILGQTITKYIEVIYDREWGDVTPQKYFIFYMRALLPIIIIYSGLVVFSVNPEINILESFKYPFYVVGAMFVAAIMGYRP</sequence>
<feature type="transmembrane region" description="Helical" evidence="1">
    <location>
        <begin position="194"/>
        <end position="210"/>
    </location>
</feature>
<feature type="transmembrane region" description="Helical" evidence="1">
    <location>
        <begin position="118"/>
        <end position="139"/>
    </location>
</feature>
<dbReference type="RefSeq" id="WP_073325470.1">
    <property type="nucleotide sequence ID" value="NZ_FQWD01000014.1"/>
</dbReference>
<dbReference type="STRING" id="634436.SAMN05216361_0134"/>
<evidence type="ECO:0000313" key="2">
    <source>
        <dbReference type="EMBL" id="SHH43952.1"/>
    </source>
</evidence>
<name>A0A1M5SZP0_9ALTE</name>
<keyword evidence="3" id="KW-1185">Reference proteome</keyword>
<evidence type="ECO:0000313" key="3">
    <source>
        <dbReference type="Proteomes" id="UP000184520"/>
    </source>
</evidence>
<protein>
    <submittedName>
        <fullName evidence="2">Uncharacterized protein</fullName>
    </submittedName>
</protein>
<evidence type="ECO:0000256" key="1">
    <source>
        <dbReference type="SAM" id="Phobius"/>
    </source>
</evidence>
<keyword evidence="1" id="KW-1133">Transmembrane helix</keyword>
<dbReference type="EMBL" id="FQWD01000014">
    <property type="protein sequence ID" value="SHH43952.1"/>
    <property type="molecule type" value="Genomic_DNA"/>
</dbReference>
<proteinExistence type="predicted"/>
<keyword evidence="1" id="KW-0472">Membrane</keyword>
<gene>
    <name evidence="2" type="ORF">SAMN05216361_0134</name>
</gene>
<dbReference type="Proteomes" id="UP000184520">
    <property type="component" value="Unassembled WGS sequence"/>
</dbReference>
<organism evidence="2 3">
    <name type="scientific">Marisediminitalea aggregata</name>
    <dbReference type="NCBI Taxonomy" id="634436"/>
    <lineage>
        <taxon>Bacteria</taxon>
        <taxon>Pseudomonadati</taxon>
        <taxon>Pseudomonadota</taxon>
        <taxon>Gammaproteobacteria</taxon>
        <taxon>Alteromonadales</taxon>
        <taxon>Alteromonadaceae</taxon>
        <taxon>Marisediminitalea</taxon>
    </lineage>
</organism>
<dbReference type="AlphaFoldDB" id="A0A1M5SZP0"/>
<keyword evidence="1" id="KW-0812">Transmembrane</keyword>